<evidence type="ECO:0000256" key="5">
    <source>
        <dbReference type="ARBA" id="ARBA00012269"/>
    </source>
</evidence>
<keyword evidence="9" id="KW-0223">Dioxygenase</keyword>
<evidence type="ECO:0000256" key="4">
    <source>
        <dbReference type="ARBA" id="ARBA00006511"/>
    </source>
</evidence>
<dbReference type="AlphaFoldDB" id="A0A346CNW7"/>
<organism evidence="15">
    <name type="scientific">Conus araneosus</name>
    <name type="common">Cobweb cone</name>
    <dbReference type="NCBI Taxonomy" id="101286"/>
    <lineage>
        <taxon>Eukaryota</taxon>
        <taxon>Metazoa</taxon>
        <taxon>Spiralia</taxon>
        <taxon>Lophotrochozoa</taxon>
        <taxon>Mollusca</taxon>
        <taxon>Gastropoda</taxon>
        <taxon>Caenogastropoda</taxon>
        <taxon>Neogastropoda</taxon>
        <taxon>Conoidea</taxon>
        <taxon>Conidae</taxon>
        <taxon>Conus</taxon>
    </lineage>
</organism>
<dbReference type="SMART" id="SM00702">
    <property type="entry name" value="P4Hc"/>
    <property type="match status" value="1"/>
</dbReference>
<dbReference type="Pfam" id="PF13640">
    <property type="entry name" value="2OG-FeII_Oxy_3"/>
    <property type="match status" value="1"/>
</dbReference>
<evidence type="ECO:0000256" key="6">
    <source>
        <dbReference type="ARBA" id="ARBA00022723"/>
    </source>
</evidence>
<keyword evidence="13" id="KW-0812">Transmembrane</keyword>
<evidence type="ECO:0000259" key="14">
    <source>
        <dbReference type="PROSITE" id="PS51471"/>
    </source>
</evidence>
<dbReference type="GO" id="GO:0031418">
    <property type="term" value="F:L-ascorbic acid binding"/>
    <property type="evidence" value="ECO:0007669"/>
    <property type="project" value="UniProtKB-KW"/>
</dbReference>
<dbReference type="PANTHER" id="PTHR10869:SF244">
    <property type="entry name" value="PROLYL 4-HYDROXYLASE SUBUNIT ALPHA-2"/>
    <property type="match status" value="1"/>
</dbReference>
<comment type="subcellular location">
    <subcellularLocation>
        <location evidence="3">Endoplasmic reticulum lumen</location>
    </subcellularLocation>
</comment>
<gene>
    <name evidence="15" type="primary">P4HA1</name>
</gene>
<evidence type="ECO:0000313" key="15">
    <source>
        <dbReference type="EMBL" id="AXL97326.1"/>
    </source>
</evidence>
<dbReference type="InterPro" id="IPR013547">
    <property type="entry name" value="P4H_N"/>
</dbReference>
<comment type="function">
    <text evidence="2">Catalyzes the post-translational formation of 4-hydroxyproline in -Xaa-Pro-Gly- sequences in collagens and other proteins.</text>
</comment>
<accession>A0A346CNW7</accession>
<keyword evidence="6" id="KW-0479">Metal-binding</keyword>
<dbReference type="GO" id="GO:0005506">
    <property type="term" value="F:iron ion binding"/>
    <property type="evidence" value="ECO:0007669"/>
    <property type="project" value="InterPro"/>
</dbReference>
<keyword evidence="7" id="KW-0256">Endoplasmic reticulum</keyword>
<dbReference type="Gene3D" id="2.60.120.620">
    <property type="entry name" value="q2cbj1_9rhob like domain"/>
    <property type="match status" value="1"/>
</dbReference>
<keyword evidence="11" id="KW-0408">Iron</keyword>
<evidence type="ECO:0000256" key="10">
    <source>
        <dbReference type="ARBA" id="ARBA00023002"/>
    </source>
</evidence>
<dbReference type="Gene3D" id="1.25.40.10">
    <property type="entry name" value="Tetratricopeptide repeat domain"/>
    <property type="match status" value="1"/>
</dbReference>
<keyword evidence="8" id="KW-0847">Vitamin C</keyword>
<dbReference type="GO" id="GO:0005788">
    <property type="term" value="C:endoplasmic reticulum lumen"/>
    <property type="evidence" value="ECO:0007669"/>
    <property type="project" value="UniProtKB-SubCell"/>
</dbReference>
<evidence type="ECO:0000256" key="12">
    <source>
        <dbReference type="ARBA" id="ARBA00023180"/>
    </source>
</evidence>
<dbReference type="GO" id="GO:0004656">
    <property type="term" value="F:procollagen-proline 4-dioxygenase activity"/>
    <property type="evidence" value="ECO:0007669"/>
    <property type="project" value="UniProtKB-EC"/>
</dbReference>
<dbReference type="PROSITE" id="PS51471">
    <property type="entry name" value="FE2OG_OXY"/>
    <property type="match status" value="1"/>
</dbReference>
<feature type="transmembrane region" description="Helical" evidence="13">
    <location>
        <begin position="12"/>
        <end position="31"/>
    </location>
</feature>
<evidence type="ECO:0000256" key="9">
    <source>
        <dbReference type="ARBA" id="ARBA00022964"/>
    </source>
</evidence>
<evidence type="ECO:0000256" key="1">
    <source>
        <dbReference type="ARBA" id="ARBA00001961"/>
    </source>
</evidence>
<keyword evidence="12" id="KW-0325">Glycoprotein</keyword>
<dbReference type="EMBL" id="MH013355">
    <property type="protein sequence ID" value="AXL97326.1"/>
    <property type="molecule type" value="mRNA"/>
</dbReference>
<reference evidence="15" key="1">
    <citation type="journal article" date="2019" name="J. Proteomics">
        <title>Cone snail prolyl-4-hydroxylase alpha-subunit sequences derived from transcriptomic data and mass spectrometric analysis of variable proline hydroxylation in C. amadis venom.</title>
        <authorList>
            <person name="Vijayasarathy M."/>
            <person name="Balaram P."/>
        </authorList>
    </citation>
    <scope>NUCLEOTIDE SEQUENCE</scope>
</reference>
<evidence type="ECO:0000256" key="3">
    <source>
        <dbReference type="ARBA" id="ARBA00004319"/>
    </source>
</evidence>
<comment type="similarity">
    <text evidence="4">Belongs to the P4HA family.</text>
</comment>
<keyword evidence="13" id="KW-1133">Transmembrane helix</keyword>
<evidence type="ECO:0000256" key="7">
    <source>
        <dbReference type="ARBA" id="ARBA00022824"/>
    </source>
</evidence>
<feature type="domain" description="Fe2OG dioxygenase" evidence="14">
    <location>
        <begin position="414"/>
        <end position="515"/>
    </location>
</feature>
<evidence type="ECO:0000256" key="2">
    <source>
        <dbReference type="ARBA" id="ARBA00002035"/>
    </source>
</evidence>
<dbReference type="PANTHER" id="PTHR10869">
    <property type="entry name" value="PROLYL 4-HYDROXYLASE ALPHA SUBUNIT"/>
    <property type="match status" value="1"/>
</dbReference>
<dbReference type="InterPro" id="IPR011990">
    <property type="entry name" value="TPR-like_helical_dom_sf"/>
</dbReference>
<sequence length="549" mass="62484">MKLTGPALVMRGILLAILFGPVLVTSIVTSYEKLRMLVARGDDVLIQGIEETITEGQERIKNLTAILTQYYSIPKTDYQFQADHPNAFYLLVKHHVTNWFGSNIDKDYFPVLEDVIKEQNVTFPTLNEFPDAVLALIRLQYVYKLKARDMFEGNYLGYMGPRLEKDDAYLIGKQAFMAGYLPEAKEWLQFSVELMAQDMENFDPDSPDNKGMTLKFLREDYFLSLTLLGRTLVYLNESETARKIYEECTASENVVKTVGDVEELGKELDVNLTKLLKDYEPITKEDDENITILCSREKHQRVSVIRPHHVCRYKSDRFLPYRRFAEEILSTSPYASVFYDVIHESEIEKLKDIAIKDLRRGRTVGDGSGEVSDSRTGDLGWVDDEADPLVAQVSSRVKAFTGLDVKTREKKRQSSEPMQVVNYGLGGHYDVHMDPFLEGGIQNRLATVLFYLTDVEKGGATIFPRIGVSVSPVKGMALAWYNYEPHMKDSDELTHHAGCPVLMGNKWIANKWIWTYGNTFRRPCGPSPQSTQLEVENIASFGALKEVIQ</sequence>
<dbReference type="InterPro" id="IPR006620">
    <property type="entry name" value="Pro_4_hyd_alph"/>
</dbReference>
<dbReference type="EC" id="1.14.11.2" evidence="5"/>
<keyword evidence="10" id="KW-0560">Oxidoreductase</keyword>
<keyword evidence="13" id="KW-0472">Membrane</keyword>
<dbReference type="InterPro" id="IPR044862">
    <property type="entry name" value="Pro_4_hyd_alph_FE2OG_OXY"/>
</dbReference>
<evidence type="ECO:0000256" key="8">
    <source>
        <dbReference type="ARBA" id="ARBA00022896"/>
    </source>
</evidence>
<dbReference type="InterPro" id="IPR005123">
    <property type="entry name" value="Oxoglu/Fe-dep_dioxygenase_dom"/>
</dbReference>
<dbReference type="InterPro" id="IPR045054">
    <property type="entry name" value="P4HA-like"/>
</dbReference>
<evidence type="ECO:0000256" key="11">
    <source>
        <dbReference type="ARBA" id="ARBA00023004"/>
    </source>
</evidence>
<evidence type="ECO:0000256" key="13">
    <source>
        <dbReference type="SAM" id="Phobius"/>
    </source>
</evidence>
<proteinExistence type="evidence at transcript level"/>
<comment type="cofactor">
    <cofactor evidence="1">
        <name>L-ascorbate</name>
        <dbReference type="ChEBI" id="CHEBI:38290"/>
    </cofactor>
</comment>
<dbReference type="Pfam" id="PF08336">
    <property type="entry name" value="P4Ha_N"/>
    <property type="match status" value="1"/>
</dbReference>
<protein>
    <recommendedName>
        <fullName evidence="5">procollagen-proline 4-dioxygenase</fullName>
        <ecNumber evidence="5">1.14.11.2</ecNumber>
    </recommendedName>
</protein>
<name>A0A346CNW7_CONAO</name>